<protein>
    <submittedName>
        <fullName evidence="2">Phage tail protein</fullName>
    </submittedName>
</protein>
<evidence type="ECO:0000313" key="3">
    <source>
        <dbReference type="Proteomes" id="UP000294685"/>
    </source>
</evidence>
<keyword evidence="3" id="KW-1185">Reference proteome</keyword>
<dbReference type="Proteomes" id="UP000294685">
    <property type="component" value="Unassembled WGS sequence"/>
</dbReference>
<evidence type="ECO:0000313" key="2">
    <source>
        <dbReference type="EMBL" id="TDE28229.1"/>
    </source>
</evidence>
<proteinExistence type="predicted"/>
<dbReference type="InterPro" id="IPR011083">
    <property type="entry name" value="Phage_tail_collar_dom"/>
</dbReference>
<name>A0ABY2DPI7_9FLAO</name>
<dbReference type="Pfam" id="PF07484">
    <property type="entry name" value="Collar"/>
    <property type="match status" value="1"/>
</dbReference>
<reference evidence="2 3" key="1">
    <citation type="submission" date="2019-03" db="EMBL/GenBank/DDBJ databases">
        <title>Novel species of Flavobacterium.</title>
        <authorList>
            <person name="Liu Q."/>
            <person name="Xin Y.-H."/>
        </authorList>
    </citation>
    <scope>NUCLEOTIDE SEQUENCE [LARGE SCALE GENOMIC DNA]</scope>
    <source>
        <strain evidence="2 3">LB2P22</strain>
    </source>
</reference>
<feature type="domain" description="Phage tail collar" evidence="1">
    <location>
        <begin position="8"/>
        <end position="63"/>
    </location>
</feature>
<dbReference type="InterPro" id="IPR037053">
    <property type="entry name" value="Phage_tail_collar_dom_sf"/>
</dbReference>
<gene>
    <name evidence="2" type="ORF">E0I61_11885</name>
</gene>
<sequence>MSTEPFIGEIKILGFNFAPRGYATCQGQILSIAQNTALFSLLGTTYGGNGQTTFALPDLQGRVAKSQGQGPGLPNYVMGQVGGNTSVNILVSNMPAHVHPATGITANLPVASGVGNSSSPVGNYLAQAPMDMYSTAATPSKNYGTIAASGATGSAGSSIPLDIENPYLVVNYSIAIEGIFPSRN</sequence>
<dbReference type="RefSeq" id="WP_132071661.1">
    <property type="nucleotide sequence ID" value="NZ_SMLH01000007.1"/>
</dbReference>
<comment type="caution">
    <text evidence="2">The sequence shown here is derived from an EMBL/GenBank/DDBJ whole genome shotgun (WGS) entry which is preliminary data.</text>
</comment>
<dbReference type="EMBL" id="SMLH01000007">
    <property type="protein sequence ID" value="TDE28229.1"/>
    <property type="molecule type" value="Genomic_DNA"/>
</dbReference>
<evidence type="ECO:0000259" key="1">
    <source>
        <dbReference type="Pfam" id="PF07484"/>
    </source>
</evidence>
<dbReference type="SUPFAM" id="SSF88874">
    <property type="entry name" value="Receptor-binding domain of short tail fibre protein gp12"/>
    <property type="match status" value="1"/>
</dbReference>
<organism evidence="2 3">
    <name type="scientific">Flavobacterium ranwuense</name>
    <dbReference type="NCBI Taxonomy" id="2541725"/>
    <lineage>
        <taxon>Bacteria</taxon>
        <taxon>Pseudomonadati</taxon>
        <taxon>Bacteroidota</taxon>
        <taxon>Flavobacteriia</taxon>
        <taxon>Flavobacteriales</taxon>
        <taxon>Flavobacteriaceae</taxon>
        <taxon>Flavobacterium</taxon>
    </lineage>
</organism>
<accession>A0ABY2DPI7</accession>
<dbReference type="Gene3D" id="3.90.1340.10">
    <property type="entry name" value="Phage tail collar domain"/>
    <property type="match status" value="1"/>
</dbReference>